<name>A0A1I6L6X5_9EURY</name>
<dbReference type="EMBL" id="FOZK01000002">
    <property type="protein sequence ID" value="SFR99010.1"/>
    <property type="molecule type" value="Genomic_DNA"/>
</dbReference>
<dbReference type="STRING" id="767519.SAMN05216559_2139"/>
<evidence type="ECO:0000256" key="1">
    <source>
        <dbReference type="ARBA" id="ARBA00023015"/>
    </source>
</evidence>
<dbReference type="Proteomes" id="UP000199062">
    <property type="component" value="Unassembled WGS sequence"/>
</dbReference>
<keyword evidence="2" id="KW-0804">Transcription</keyword>
<feature type="domain" description="HTH bat-type" evidence="3">
    <location>
        <begin position="160"/>
        <end position="212"/>
    </location>
</feature>
<dbReference type="InterPro" id="IPR031803">
    <property type="entry name" value="BAT_GAF/HTH-assoc"/>
</dbReference>
<dbReference type="InterPro" id="IPR007050">
    <property type="entry name" value="HTH_bacterioopsin"/>
</dbReference>
<evidence type="ECO:0000256" key="2">
    <source>
        <dbReference type="ARBA" id="ARBA00023163"/>
    </source>
</evidence>
<dbReference type="SUPFAM" id="SSF88659">
    <property type="entry name" value="Sigma3 and sigma4 domains of RNA polymerase sigma factors"/>
    <property type="match status" value="1"/>
</dbReference>
<evidence type="ECO:0000259" key="3">
    <source>
        <dbReference type="Pfam" id="PF04967"/>
    </source>
</evidence>
<dbReference type="Pfam" id="PF04967">
    <property type="entry name" value="HTH_10"/>
    <property type="match status" value="1"/>
</dbReference>
<accession>A0A1I6L6X5</accession>
<protein>
    <submittedName>
        <fullName evidence="5">HTH DNA binding domain</fullName>
    </submittedName>
</protein>
<dbReference type="Gene3D" id="1.10.10.10">
    <property type="entry name" value="Winged helix-like DNA-binding domain superfamily/Winged helix DNA-binding domain"/>
    <property type="match status" value="1"/>
</dbReference>
<keyword evidence="6" id="KW-1185">Reference proteome</keyword>
<dbReference type="InterPro" id="IPR036388">
    <property type="entry name" value="WH-like_DNA-bd_sf"/>
</dbReference>
<dbReference type="Pfam" id="PF15915">
    <property type="entry name" value="BAT"/>
    <property type="match status" value="1"/>
</dbReference>
<dbReference type="AlphaFoldDB" id="A0A1I6L6X5"/>
<dbReference type="PANTHER" id="PTHR34236">
    <property type="entry name" value="DIMETHYL SULFOXIDE REDUCTASE TRANSCRIPTIONAL ACTIVATOR"/>
    <property type="match status" value="1"/>
</dbReference>
<evidence type="ECO:0000259" key="4">
    <source>
        <dbReference type="Pfam" id="PF15915"/>
    </source>
</evidence>
<feature type="domain" description="Bacterioopsin transcriptional activator GAF and HTH associated" evidence="4">
    <location>
        <begin position="17"/>
        <end position="143"/>
    </location>
</feature>
<reference evidence="5 6" key="1">
    <citation type="submission" date="2016-10" db="EMBL/GenBank/DDBJ databases">
        <authorList>
            <person name="de Groot N.N."/>
        </authorList>
    </citation>
    <scope>NUCLEOTIDE SEQUENCE [LARGE SCALE GENOMIC DNA]</scope>
    <source>
        <strain evidence="5 6">CGMCC 1.10457</strain>
    </source>
</reference>
<dbReference type="RefSeq" id="WP_177227413.1">
    <property type="nucleotide sequence ID" value="NZ_FOZK01000002.1"/>
</dbReference>
<dbReference type="PANTHER" id="PTHR34236:SF1">
    <property type="entry name" value="DIMETHYL SULFOXIDE REDUCTASE TRANSCRIPTIONAL ACTIVATOR"/>
    <property type="match status" value="1"/>
</dbReference>
<keyword evidence="1" id="KW-0805">Transcription regulation</keyword>
<proteinExistence type="predicted"/>
<sequence>MALVGEGVLATPILSATVAELDDAELRLEEIRSIPDERLRFLVWVAERHLPGFEAAVATDETVRSFRHLTRTEDRRLYRLTLSETGQDVSTYLAAAEADIVILDLTVSADGMRFVARVPSREALRAYAEACGDRGVGFQLTRLYEDGTSEDASGGTEYGLTESQYEALSKALELGYFEVPRETSVSEIAAALDVSGQAVSTLLRRGEKNLLEHTLGRSST</sequence>
<dbReference type="OrthoDB" id="202021at2157"/>
<evidence type="ECO:0000313" key="5">
    <source>
        <dbReference type="EMBL" id="SFR99010.1"/>
    </source>
</evidence>
<dbReference type="InterPro" id="IPR013324">
    <property type="entry name" value="RNA_pol_sigma_r3/r4-like"/>
</dbReference>
<gene>
    <name evidence="5" type="ORF">SAMN05216559_2139</name>
</gene>
<evidence type="ECO:0000313" key="6">
    <source>
        <dbReference type="Proteomes" id="UP000199062"/>
    </source>
</evidence>
<organism evidence="5 6">
    <name type="scientific">Halomicrobium zhouii</name>
    <dbReference type="NCBI Taxonomy" id="767519"/>
    <lineage>
        <taxon>Archaea</taxon>
        <taxon>Methanobacteriati</taxon>
        <taxon>Methanobacteriota</taxon>
        <taxon>Stenosarchaea group</taxon>
        <taxon>Halobacteria</taxon>
        <taxon>Halobacteriales</taxon>
        <taxon>Haloarculaceae</taxon>
        <taxon>Halomicrobium</taxon>
    </lineage>
</organism>